<organism evidence="2">
    <name type="scientific">Virus NIOZ-UU157</name>
    <dbReference type="NCBI Taxonomy" id="2763269"/>
    <lineage>
        <taxon>Viruses</taxon>
    </lineage>
</organism>
<gene>
    <name evidence="2" type="ORF">NIOZUU157_00053</name>
</gene>
<sequence>MNKNLKNVQEDDNLNVPTNPVMDNDPNIENALIEETEETVLRNNANTIYNADLVNPNELK</sequence>
<evidence type="ECO:0000256" key="1">
    <source>
        <dbReference type="SAM" id="MobiDB-lite"/>
    </source>
</evidence>
<reference evidence="2" key="1">
    <citation type="submission" date="2020-08" db="EMBL/GenBank/DDBJ databases">
        <title>Bridging the membrane lipid divide: bacteria of the FCB group superphylum have the potential to synthesize archaeal ether lipids.</title>
        <authorList>
            <person name="Villanueva L."/>
            <person name="von Meijenfeldt F.A.B."/>
            <person name="Westbye A.B."/>
            <person name="Yadav S."/>
            <person name="Hopmans E.C."/>
            <person name="Dutilh B.E."/>
            <person name="Sinninghe Damste J.S."/>
        </authorList>
    </citation>
    <scope>NUCLEOTIDE SEQUENCE</scope>
    <source>
        <strain evidence="2">NIOZ-UU157</strain>
    </source>
</reference>
<protein>
    <submittedName>
        <fullName evidence="2">Uncharacterized protein</fullName>
    </submittedName>
</protein>
<name>A0A7S9STP4_9VIRU</name>
<proteinExistence type="predicted"/>
<accession>A0A7S9STP4</accession>
<evidence type="ECO:0000313" key="2">
    <source>
        <dbReference type="EMBL" id="QPI16171.1"/>
    </source>
</evidence>
<feature type="region of interest" description="Disordered" evidence="1">
    <location>
        <begin position="1"/>
        <end position="26"/>
    </location>
</feature>
<dbReference type="EMBL" id="MW030541">
    <property type="protein sequence ID" value="QPI16171.1"/>
    <property type="molecule type" value="Genomic_DNA"/>
</dbReference>